<dbReference type="HOGENOM" id="CLU_1815341_0_0_1"/>
<dbReference type="EMBL" id="DS989825">
    <property type="protein sequence ID" value="EFR02291.1"/>
    <property type="molecule type" value="Genomic_DNA"/>
</dbReference>
<organism evidence="2">
    <name type="scientific">Arthroderma gypseum (strain ATCC MYA-4604 / CBS 118893)</name>
    <name type="common">Microsporum gypseum</name>
    <dbReference type="NCBI Taxonomy" id="535722"/>
    <lineage>
        <taxon>Eukaryota</taxon>
        <taxon>Fungi</taxon>
        <taxon>Dikarya</taxon>
        <taxon>Ascomycota</taxon>
        <taxon>Pezizomycotina</taxon>
        <taxon>Eurotiomycetes</taxon>
        <taxon>Eurotiomycetidae</taxon>
        <taxon>Onygenales</taxon>
        <taxon>Arthrodermataceae</taxon>
        <taxon>Nannizzia</taxon>
    </lineage>
</organism>
<sequence length="142" mass="16473">MSVDCHAEQHYLATFFLKCYGIFPDAVGHEAGKLANNTLDHGQRYENQQALRTLWTLRHRMDSCFCFVMPYDGVERWVRRTGREVEEFDSGTSRDLRLQISSYLKGETGKGYLSFAIRRVEMVGYRLGTCNAEVVRVYDNFP</sequence>
<keyword evidence="2" id="KW-1185">Reference proteome</keyword>
<reference evidence="2" key="1">
    <citation type="journal article" date="2012" name="MBio">
        <title>Comparative genome analysis of Trichophyton rubrum and related dermatophytes reveals candidate genes involved in infection.</title>
        <authorList>
            <person name="Martinez D.A."/>
            <person name="Oliver B.G."/>
            <person name="Graeser Y."/>
            <person name="Goldberg J.M."/>
            <person name="Li W."/>
            <person name="Martinez-Rossi N.M."/>
            <person name="Monod M."/>
            <person name="Shelest E."/>
            <person name="Barton R.C."/>
            <person name="Birch E."/>
            <person name="Brakhage A.A."/>
            <person name="Chen Z."/>
            <person name="Gurr S.J."/>
            <person name="Heiman D."/>
            <person name="Heitman J."/>
            <person name="Kosti I."/>
            <person name="Rossi A."/>
            <person name="Saif S."/>
            <person name="Samalova M."/>
            <person name="Saunders C.W."/>
            <person name="Shea T."/>
            <person name="Summerbell R.C."/>
            <person name="Xu J."/>
            <person name="Young S."/>
            <person name="Zeng Q."/>
            <person name="Birren B.W."/>
            <person name="Cuomo C.A."/>
            <person name="White T.C."/>
        </authorList>
    </citation>
    <scope>NUCLEOTIDE SEQUENCE [LARGE SCALE GENOMIC DNA]</scope>
    <source>
        <strain evidence="2">ATCC MYA-4604 / CBS 118893</strain>
    </source>
</reference>
<dbReference type="VEuPathDB" id="FungiDB:MGYG_05289"/>
<dbReference type="InParanoid" id="E4UVG4"/>
<evidence type="ECO:0000313" key="2">
    <source>
        <dbReference type="Proteomes" id="UP000002669"/>
    </source>
</evidence>
<gene>
    <name evidence="1" type="ORF">MGYG_05289</name>
</gene>
<accession>E4UVG4</accession>
<dbReference type="Proteomes" id="UP000002669">
    <property type="component" value="Unassembled WGS sequence"/>
</dbReference>
<dbReference type="RefSeq" id="XP_003172702.1">
    <property type="nucleotide sequence ID" value="XM_003172654.1"/>
</dbReference>
<evidence type="ECO:0000313" key="1">
    <source>
        <dbReference type="EMBL" id="EFR02291.1"/>
    </source>
</evidence>
<protein>
    <submittedName>
        <fullName evidence="1">Uncharacterized protein</fullName>
    </submittedName>
</protein>
<name>E4UVG4_ARTGP</name>
<dbReference type="GeneID" id="10027976"/>
<proteinExistence type="predicted"/>
<dbReference type="AlphaFoldDB" id="E4UVG4"/>